<dbReference type="CDD" id="cd16338">
    <property type="entry name" value="CpcT"/>
    <property type="match status" value="1"/>
</dbReference>
<accession>A0A7S1XBU0</accession>
<dbReference type="InterPro" id="IPR038672">
    <property type="entry name" value="CpcT/CpeT_sf"/>
</dbReference>
<sequence length="333" mass="38445">MGFVGPVWWSRKEEDIPCRRNQSKRLNGVRVTVLASSRSEDLGAFDGVLRDSVLETKWKREERERSAAERQGKCDVCAQETVTPSLASPYSAQSLARRMVRRDLARRRMDEFLAWFSGDFDNYAQVAQERALGLFPREGGGHEHIHCQLQNLDSTLGNGHIFAKYYFDGNPSKIFRSRLYRVSISDSSASGELEMRIYRFYAETESRLREHNFDVTKVDLTKDDLYEWLEGCEVFWYKGDGNVEGLNHQPHFIGYMEGGGCSVFSREIQGMIHIKDDLIMTQKDLWVNDRGFTDNGDYVYGNRRGIHYKMQRVLPGDELWWTVTGSPPSNEHV</sequence>
<protein>
    <submittedName>
        <fullName evidence="1">Uncharacterized protein</fullName>
    </submittedName>
</protein>
<dbReference type="Gene3D" id="2.40.128.590">
    <property type="entry name" value="CpcT/CpeT domain"/>
    <property type="match status" value="1"/>
</dbReference>
<dbReference type="Pfam" id="PF06206">
    <property type="entry name" value="CpeT"/>
    <property type="match status" value="1"/>
</dbReference>
<organism evidence="1">
    <name type="scientific">Compsopogon caeruleus</name>
    <dbReference type="NCBI Taxonomy" id="31354"/>
    <lineage>
        <taxon>Eukaryota</taxon>
        <taxon>Rhodophyta</taxon>
        <taxon>Compsopogonophyceae</taxon>
        <taxon>Compsopogonales</taxon>
        <taxon>Compsopogonaceae</taxon>
        <taxon>Compsopogon</taxon>
    </lineage>
</organism>
<dbReference type="InterPro" id="IPR010404">
    <property type="entry name" value="CpcT/CpeT"/>
</dbReference>
<proteinExistence type="predicted"/>
<dbReference type="AlphaFoldDB" id="A0A7S1XBU0"/>
<dbReference type="EMBL" id="HBGH01002855">
    <property type="protein sequence ID" value="CAD9227107.1"/>
    <property type="molecule type" value="Transcribed_RNA"/>
</dbReference>
<evidence type="ECO:0000313" key="1">
    <source>
        <dbReference type="EMBL" id="CAD9227107.1"/>
    </source>
</evidence>
<gene>
    <name evidence="1" type="ORF">CCAE0312_LOCUS1545</name>
</gene>
<reference evidence="1" key="1">
    <citation type="submission" date="2021-01" db="EMBL/GenBank/DDBJ databases">
        <authorList>
            <person name="Corre E."/>
            <person name="Pelletier E."/>
            <person name="Niang G."/>
            <person name="Scheremetjew M."/>
            <person name="Finn R."/>
            <person name="Kale V."/>
            <person name="Holt S."/>
            <person name="Cochrane G."/>
            <person name="Meng A."/>
            <person name="Brown T."/>
            <person name="Cohen L."/>
        </authorList>
    </citation>
    <scope>NUCLEOTIDE SEQUENCE</scope>
    <source>
        <strain evidence="1">SAG 36.94</strain>
    </source>
</reference>
<name>A0A7S1XBU0_9RHOD</name>
<dbReference type="GO" id="GO:0016829">
    <property type="term" value="F:lyase activity"/>
    <property type="evidence" value="ECO:0007669"/>
    <property type="project" value="InterPro"/>
</dbReference>